<organism evidence="1 2">
    <name type="scientific">Araneus ventricosus</name>
    <name type="common">Orbweaver spider</name>
    <name type="synonym">Epeira ventricosa</name>
    <dbReference type="NCBI Taxonomy" id="182803"/>
    <lineage>
        <taxon>Eukaryota</taxon>
        <taxon>Metazoa</taxon>
        <taxon>Ecdysozoa</taxon>
        <taxon>Arthropoda</taxon>
        <taxon>Chelicerata</taxon>
        <taxon>Arachnida</taxon>
        <taxon>Araneae</taxon>
        <taxon>Araneomorphae</taxon>
        <taxon>Entelegynae</taxon>
        <taxon>Araneoidea</taxon>
        <taxon>Araneidae</taxon>
        <taxon>Araneus</taxon>
    </lineage>
</organism>
<dbReference type="AlphaFoldDB" id="A0A4Y2BZF7"/>
<sequence length="112" mass="12411">MPPCSAIPHSKVNCHCRIFVNLGLHEANIVSTINPRMCGKKIRHSQKQLAKVCSCPEAGPAPGVCSLCRDTGAELVEAPIPNHKYENSRALYGCRLEHYIKESKWNNNLTSQ</sequence>
<reference evidence="1 2" key="1">
    <citation type="journal article" date="2019" name="Sci. Rep.">
        <title>Orb-weaving spider Araneus ventricosus genome elucidates the spidroin gene catalogue.</title>
        <authorList>
            <person name="Kono N."/>
            <person name="Nakamura H."/>
            <person name="Ohtoshi R."/>
            <person name="Moran D.A.P."/>
            <person name="Shinohara A."/>
            <person name="Yoshida Y."/>
            <person name="Fujiwara M."/>
            <person name="Mori M."/>
            <person name="Tomita M."/>
            <person name="Arakawa K."/>
        </authorList>
    </citation>
    <scope>NUCLEOTIDE SEQUENCE [LARGE SCALE GENOMIC DNA]</scope>
</reference>
<keyword evidence="2" id="KW-1185">Reference proteome</keyword>
<dbReference type="Proteomes" id="UP000499080">
    <property type="component" value="Unassembled WGS sequence"/>
</dbReference>
<evidence type="ECO:0000313" key="1">
    <source>
        <dbReference type="EMBL" id="GBL97199.1"/>
    </source>
</evidence>
<gene>
    <name evidence="1" type="ORF">AVEN_144632_1</name>
</gene>
<evidence type="ECO:0000313" key="2">
    <source>
        <dbReference type="Proteomes" id="UP000499080"/>
    </source>
</evidence>
<dbReference type="EMBL" id="BGPR01000127">
    <property type="protein sequence ID" value="GBL97199.1"/>
    <property type="molecule type" value="Genomic_DNA"/>
</dbReference>
<name>A0A4Y2BZF7_ARAVE</name>
<accession>A0A4Y2BZF7</accession>
<proteinExistence type="predicted"/>
<protein>
    <submittedName>
        <fullName evidence="1">Uncharacterized protein</fullName>
    </submittedName>
</protein>
<comment type="caution">
    <text evidence="1">The sequence shown here is derived from an EMBL/GenBank/DDBJ whole genome shotgun (WGS) entry which is preliminary data.</text>
</comment>